<protein>
    <submittedName>
        <fullName evidence="1">Uncharacterized protein</fullName>
    </submittedName>
</protein>
<name>A0ABS2WEQ8_9BACL</name>
<comment type="caution">
    <text evidence="1">The sequence shown here is derived from an EMBL/GenBank/DDBJ whole genome shotgun (WGS) entry which is preliminary data.</text>
</comment>
<gene>
    <name evidence="1" type="ORF">JQC72_00435</name>
</gene>
<organism evidence="1 2">
    <name type="scientific">Polycladomyces zharkentensis</name>
    <dbReference type="NCBI Taxonomy" id="2807616"/>
    <lineage>
        <taxon>Bacteria</taxon>
        <taxon>Bacillati</taxon>
        <taxon>Bacillota</taxon>
        <taxon>Bacilli</taxon>
        <taxon>Bacillales</taxon>
        <taxon>Thermoactinomycetaceae</taxon>
        <taxon>Polycladomyces</taxon>
    </lineage>
</organism>
<proteinExistence type="predicted"/>
<dbReference type="RefSeq" id="WP_205492149.1">
    <property type="nucleotide sequence ID" value="NZ_JAFHAP010000001.1"/>
</dbReference>
<sequence>MVNQPLEKAVEHLAAMEPNRGRWTIVCELSPFASIPGRNYPVVMSFMGEDGPSASNGISSDSVSEILSEAFV</sequence>
<dbReference type="Proteomes" id="UP001177120">
    <property type="component" value="Unassembled WGS sequence"/>
</dbReference>
<evidence type="ECO:0000313" key="2">
    <source>
        <dbReference type="Proteomes" id="UP001177120"/>
    </source>
</evidence>
<dbReference type="EMBL" id="JAFHAP010000001">
    <property type="protein sequence ID" value="MBN2907988.1"/>
    <property type="molecule type" value="Genomic_DNA"/>
</dbReference>
<reference evidence="1" key="1">
    <citation type="journal article" date="2024" name="Int. J. Syst. Evol. Microbiol.">
        <title>Polycladomyces zharkentensis sp. nov., a novel thermophilic cellulose- and starch-degrading member of the Bacillota from a geothermal aquifer in Kazakhstan.</title>
        <authorList>
            <person name="Mashzhan A."/>
            <person name="Kistaubayeva A."/>
            <person name="Javier-Lopez R."/>
            <person name="Bissenova U."/>
            <person name="Bissenbay A."/>
            <person name="Birkeland N.K."/>
        </authorList>
    </citation>
    <scope>NUCLEOTIDE SEQUENCE</scope>
    <source>
        <strain evidence="1">ZKZ2T</strain>
    </source>
</reference>
<keyword evidence="2" id="KW-1185">Reference proteome</keyword>
<evidence type="ECO:0000313" key="1">
    <source>
        <dbReference type="EMBL" id="MBN2907988.1"/>
    </source>
</evidence>
<accession>A0ABS2WEQ8</accession>